<evidence type="ECO:0000256" key="3">
    <source>
        <dbReference type="ARBA" id="ARBA00012058"/>
    </source>
</evidence>
<evidence type="ECO:0000313" key="15">
    <source>
        <dbReference type="EMBL" id="CAL6096562.1"/>
    </source>
</evidence>
<accession>A0AA86NB37</accession>
<evidence type="ECO:0000256" key="4">
    <source>
        <dbReference type="ARBA" id="ARBA00022842"/>
    </source>
</evidence>
<dbReference type="CDD" id="cd03313">
    <property type="entry name" value="enolase"/>
    <property type="match status" value="1"/>
</dbReference>
<evidence type="ECO:0000259" key="10">
    <source>
        <dbReference type="SMART" id="SM01192"/>
    </source>
</evidence>
<dbReference type="EC" id="4.2.1.11" evidence="3"/>
<dbReference type="Pfam" id="PF03952">
    <property type="entry name" value="Enolase_N"/>
    <property type="match status" value="1"/>
</dbReference>
<dbReference type="GO" id="GO:0004634">
    <property type="term" value="F:phosphopyruvate hydratase activity"/>
    <property type="evidence" value="ECO:0007669"/>
    <property type="project" value="UniProtKB-EC"/>
</dbReference>
<dbReference type="Pfam" id="PF00113">
    <property type="entry name" value="Enolase_C"/>
    <property type="match status" value="1"/>
</dbReference>
<keyword evidence="4 9" id="KW-0460">Magnesium</keyword>
<dbReference type="GO" id="GO:0000015">
    <property type="term" value="C:phosphopyruvate hydratase complex"/>
    <property type="evidence" value="ECO:0007669"/>
    <property type="project" value="InterPro"/>
</dbReference>
<feature type="binding site" evidence="8">
    <location>
        <position position="401"/>
    </location>
    <ligand>
        <name>substrate</name>
    </ligand>
</feature>
<comment type="caution">
    <text evidence="12">The sequence shown here is derived from an EMBL/GenBank/DDBJ whole genome shotgun (WGS) entry which is preliminary data.</text>
</comment>
<dbReference type="NCBIfam" id="TIGR01060">
    <property type="entry name" value="eno"/>
    <property type="match status" value="1"/>
</dbReference>
<dbReference type="Gene3D" id="3.30.390.10">
    <property type="entry name" value="Enolase-like, N-terminal domain"/>
    <property type="match status" value="1"/>
</dbReference>
<evidence type="ECO:0000313" key="13">
    <source>
        <dbReference type="EMBL" id="CAI9916220.1"/>
    </source>
</evidence>
<gene>
    <name evidence="12" type="ORF">HINF_LOCUS3576</name>
    <name evidence="13" type="ORF">HINF_LOCUS3865</name>
    <name evidence="14" type="ORF">HINF_LOCUS50534</name>
    <name evidence="15" type="ORF">HINF_LOCUS68487</name>
</gene>
<dbReference type="PROSITE" id="PS00164">
    <property type="entry name" value="ENOLASE"/>
    <property type="match status" value="1"/>
</dbReference>
<feature type="domain" description="Enolase C-terminal TIM barrel" evidence="10">
    <location>
        <begin position="142"/>
        <end position="429"/>
    </location>
</feature>
<dbReference type="InterPro" id="IPR020811">
    <property type="entry name" value="Enolase_N"/>
</dbReference>
<dbReference type="SFLD" id="SFLDF00002">
    <property type="entry name" value="enolase"/>
    <property type="match status" value="1"/>
</dbReference>
<dbReference type="EMBL" id="CAXDID020000487">
    <property type="protein sequence ID" value="CAL6096562.1"/>
    <property type="molecule type" value="Genomic_DNA"/>
</dbReference>
<dbReference type="InterPro" id="IPR020810">
    <property type="entry name" value="Enolase_C"/>
</dbReference>
<dbReference type="InterPro" id="IPR000941">
    <property type="entry name" value="Enolase"/>
</dbReference>
<evidence type="ECO:0000256" key="1">
    <source>
        <dbReference type="ARBA" id="ARBA00005031"/>
    </source>
</evidence>
<evidence type="ECO:0000256" key="5">
    <source>
        <dbReference type="ARBA" id="ARBA00023152"/>
    </source>
</evidence>
<evidence type="ECO:0000256" key="9">
    <source>
        <dbReference type="PIRSR" id="PIRSR001400-3"/>
    </source>
</evidence>
<sequence length="434" mass="47129">MSTILKIHQRMIIDSRGAPTTEVEVTTATGTYRAACPSGASTGIYEALELRDDDKNMYFGKGVQKALDNIKNIITPALLGMDVCDQKAIDDKMQALDGTENRTFRKLGANAVLPVSMACAVAAAEFKKIPLWKYLSQISGTKASLPVPCMNIINGGKHAGNLLAPQEYMIAPVAATSMVQAMQWGMEVYNELKKLLKKNFGIGAVAVGDEGGFAPNLTDAEEPLKQIVTAIKAAGLEGKMGICMDVAASEFYDEKKKAYNLKFKHENGESQFLSGEELGKLYLSFAEKYPIVSIEDPFDQDDFESYGKLLAGIKAKGLKCQVVGDDLTVSQASRVKMAIDRKACNALLLKVNQVGTVSGAIEAAKLAFSDNWHVMVSHRSGETEDVFISHLVVGLGTEQIKTGAPCRSERTAKYNELIRIEECGELKYGCGIWK</sequence>
<dbReference type="SFLD" id="SFLDG00178">
    <property type="entry name" value="enolase"/>
    <property type="match status" value="1"/>
</dbReference>
<dbReference type="SUPFAM" id="SSF51604">
    <property type="entry name" value="Enolase C-terminal domain-like"/>
    <property type="match status" value="1"/>
</dbReference>
<feature type="binding site" evidence="8">
    <location>
        <position position="295"/>
    </location>
    <ligand>
        <name>substrate</name>
    </ligand>
</feature>
<dbReference type="InterPro" id="IPR029017">
    <property type="entry name" value="Enolase-like_N"/>
</dbReference>
<evidence type="ECO:0000256" key="7">
    <source>
        <dbReference type="PIRSR" id="PIRSR001400-1"/>
    </source>
</evidence>
<dbReference type="InterPro" id="IPR036849">
    <property type="entry name" value="Enolase-like_C_sf"/>
</dbReference>
<feature type="binding site" evidence="9">
    <location>
        <position position="245"/>
    </location>
    <ligand>
        <name>Mg(2+)</name>
        <dbReference type="ChEBI" id="CHEBI:18420"/>
    </ligand>
</feature>
<comment type="similarity">
    <text evidence="2">Belongs to the enolase family.</text>
</comment>
<comment type="pathway">
    <text evidence="1">Carbohydrate degradation; glycolysis; pyruvate from D-glyceraldehyde 3-phosphate: step 4/5.</text>
</comment>
<dbReference type="PANTHER" id="PTHR11902">
    <property type="entry name" value="ENOLASE"/>
    <property type="match status" value="1"/>
</dbReference>
<evidence type="ECO:0000313" key="12">
    <source>
        <dbReference type="EMBL" id="CAI9915931.1"/>
    </source>
</evidence>
<dbReference type="Proteomes" id="UP001642409">
    <property type="component" value="Unassembled WGS sequence"/>
</dbReference>
<dbReference type="GO" id="GO:0006096">
    <property type="term" value="P:glycolytic process"/>
    <property type="evidence" value="ECO:0007669"/>
    <property type="project" value="UniProtKB-KW"/>
</dbReference>
<dbReference type="GO" id="GO:0000287">
    <property type="term" value="F:magnesium ion binding"/>
    <property type="evidence" value="ECO:0007669"/>
    <property type="project" value="InterPro"/>
</dbReference>
<evidence type="ECO:0000256" key="6">
    <source>
        <dbReference type="ARBA" id="ARBA00023239"/>
    </source>
</evidence>
<dbReference type="EMBL" id="CATOUU010000085">
    <property type="protein sequence ID" value="CAI9915931.1"/>
    <property type="molecule type" value="Genomic_DNA"/>
</dbReference>
<keyword evidence="16" id="KW-1185">Reference proteome</keyword>
<keyword evidence="5" id="KW-0324">Glycolysis</keyword>
<evidence type="ECO:0000256" key="8">
    <source>
        <dbReference type="PIRSR" id="PIRSR001400-2"/>
    </source>
</evidence>
<dbReference type="PANTHER" id="PTHR11902:SF1">
    <property type="entry name" value="ENOLASE"/>
    <property type="match status" value="1"/>
</dbReference>
<feature type="binding site" evidence="8">
    <location>
        <position position="167"/>
    </location>
    <ligand>
        <name>substrate</name>
    </ligand>
</feature>
<feature type="binding site" evidence="9">
    <location>
        <position position="295"/>
    </location>
    <ligand>
        <name>Mg(2+)</name>
        <dbReference type="ChEBI" id="CHEBI:18420"/>
    </ligand>
</feature>
<evidence type="ECO:0000313" key="16">
    <source>
        <dbReference type="Proteomes" id="UP001642409"/>
    </source>
</evidence>
<dbReference type="SMART" id="SM01193">
    <property type="entry name" value="Enolase_N"/>
    <property type="match status" value="1"/>
</dbReference>
<feature type="binding site" evidence="9">
    <location>
        <position position="325"/>
    </location>
    <ligand>
        <name>Mg(2+)</name>
        <dbReference type="ChEBI" id="CHEBI:18420"/>
    </ligand>
</feature>
<dbReference type="Gene3D" id="3.20.20.120">
    <property type="entry name" value="Enolase-like C-terminal domain"/>
    <property type="match status" value="1"/>
</dbReference>
<dbReference type="HAMAP" id="MF_00318">
    <property type="entry name" value="Enolase"/>
    <property type="match status" value="1"/>
</dbReference>
<organism evidence="12">
    <name type="scientific">Hexamita inflata</name>
    <dbReference type="NCBI Taxonomy" id="28002"/>
    <lineage>
        <taxon>Eukaryota</taxon>
        <taxon>Metamonada</taxon>
        <taxon>Diplomonadida</taxon>
        <taxon>Hexamitidae</taxon>
        <taxon>Hexamitinae</taxon>
        <taxon>Hexamita</taxon>
    </lineage>
</organism>
<feature type="domain" description="Enolase N-terminal" evidence="11">
    <location>
        <begin position="4"/>
        <end position="135"/>
    </location>
</feature>
<dbReference type="EMBL" id="CATOUU010000094">
    <property type="protein sequence ID" value="CAI9916220.1"/>
    <property type="molecule type" value="Genomic_DNA"/>
</dbReference>
<dbReference type="EMBL" id="CAXDID020000242">
    <property type="protein sequence ID" value="CAL6062969.1"/>
    <property type="molecule type" value="Genomic_DNA"/>
</dbReference>
<dbReference type="PRINTS" id="PR00148">
    <property type="entry name" value="ENOLASE"/>
</dbReference>
<reference evidence="12" key="1">
    <citation type="submission" date="2023-06" db="EMBL/GenBank/DDBJ databases">
        <authorList>
            <person name="Kurt Z."/>
        </authorList>
    </citation>
    <scope>NUCLEOTIDE SEQUENCE</scope>
</reference>
<protein>
    <recommendedName>
        <fullName evidence="3">phosphopyruvate hydratase</fullName>
        <ecNumber evidence="3">4.2.1.11</ecNumber>
    </recommendedName>
</protein>
<keyword evidence="6" id="KW-0456">Lyase</keyword>
<feature type="active site" description="Proton acceptor" evidence="7">
    <location>
        <position position="350"/>
    </location>
</feature>
<name>A0AA86NB37_9EUKA</name>
<feature type="active site" description="Proton donor" evidence="7">
    <location>
        <position position="210"/>
    </location>
</feature>
<dbReference type="SUPFAM" id="SSF54826">
    <property type="entry name" value="Enolase N-terminal domain-like"/>
    <property type="match status" value="1"/>
</dbReference>
<dbReference type="PIRSF" id="PIRSF001400">
    <property type="entry name" value="Enolase"/>
    <property type="match status" value="1"/>
</dbReference>
<proteinExistence type="inferred from homology"/>
<feature type="binding site" evidence="8">
    <location>
        <position position="325"/>
    </location>
    <ligand>
        <name>substrate</name>
    </ligand>
</feature>
<dbReference type="SFLD" id="SFLDS00001">
    <property type="entry name" value="Enolase"/>
    <property type="match status" value="1"/>
</dbReference>
<feature type="binding site" evidence="8">
    <location>
        <begin position="377"/>
        <end position="380"/>
    </location>
    <ligand>
        <name>substrate</name>
    </ligand>
</feature>
<comment type="cofactor">
    <cofactor evidence="9">
        <name>Mg(2+)</name>
        <dbReference type="ChEBI" id="CHEBI:18420"/>
    </cofactor>
    <text evidence="9">Mg(2+) is required for catalysis and for stabilizing the dimer.</text>
</comment>
<dbReference type="AlphaFoldDB" id="A0AA86NB37"/>
<feature type="binding site" evidence="8">
    <location>
        <position position="158"/>
    </location>
    <ligand>
        <name>substrate</name>
    </ligand>
</feature>
<keyword evidence="9" id="KW-0479">Metal-binding</keyword>
<reference evidence="14 16" key="2">
    <citation type="submission" date="2024-07" db="EMBL/GenBank/DDBJ databases">
        <authorList>
            <person name="Akdeniz Z."/>
        </authorList>
    </citation>
    <scope>NUCLEOTIDE SEQUENCE [LARGE SCALE GENOMIC DNA]</scope>
</reference>
<evidence type="ECO:0000256" key="2">
    <source>
        <dbReference type="ARBA" id="ARBA00009604"/>
    </source>
</evidence>
<dbReference type="InterPro" id="IPR020809">
    <property type="entry name" value="Enolase_CS"/>
</dbReference>
<evidence type="ECO:0000259" key="11">
    <source>
        <dbReference type="SMART" id="SM01193"/>
    </source>
</evidence>
<dbReference type="SMART" id="SM01192">
    <property type="entry name" value="Enolase_C"/>
    <property type="match status" value="1"/>
</dbReference>
<evidence type="ECO:0000313" key="14">
    <source>
        <dbReference type="EMBL" id="CAL6062969.1"/>
    </source>
</evidence>